<name>A0ABU5ZZB0_9FLAO</name>
<keyword evidence="2" id="KW-0812">Transmembrane</keyword>
<feature type="transmembrane region" description="Helical" evidence="2">
    <location>
        <begin position="47"/>
        <end position="67"/>
    </location>
</feature>
<dbReference type="Proteomes" id="UP001327027">
    <property type="component" value="Unassembled WGS sequence"/>
</dbReference>
<protein>
    <recommendedName>
        <fullName evidence="5">Outer membrane protein beta-barrel domain-containing protein</fullName>
    </recommendedName>
</protein>
<comment type="caution">
    <text evidence="3">The sequence shown here is derived from an EMBL/GenBank/DDBJ whole genome shotgun (WGS) entry which is preliminary data.</text>
</comment>
<organism evidence="3 4">
    <name type="scientific">Aquimarina gracilis</name>
    <dbReference type="NCBI Taxonomy" id="874422"/>
    <lineage>
        <taxon>Bacteria</taxon>
        <taxon>Pseudomonadati</taxon>
        <taxon>Bacteroidota</taxon>
        <taxon>Flavobacteriia</taxon>
        <taxon>Flavobacteriales</taxon>
        <taxon>Flavobacteriaceae</taxon>
        <taxon>Aquimarina</taxon>
    </lineage>
</organism>
<dbReference type="EMBL" id="JAYKLX010000008">
    <property type="protein sequence ID" value="MEB3347160.1"/>
    <property type="molecule type" value="Genomic_DNA"/>
</dbReference>
<reference evidence="3 4" key="1">
    <citation type="journal article" date="2013" name="Int. J. Syst. Evol. Microbiol.">
        <title>Aquimarina gracilis sp. nov., isolated from the gut microflora of a mussel, Mytilus coruscus, and emended description of Aquimarina spongiae.</title>
        <authorList>
            <person name="Park S.C."/>
            <person name="Choe H.N."/>
            <person name="Baik K.S."/>
            <person name="Seong C.N."/>
        </authorList>
    </citation>
    <scope>NUCLEOTIDE SEQUENCE [LARGE SCALE GENOMIC DNA]</scope>
    <source>
        <strain evidence="3 4">PSC32</strain>
    </source>
</reference>
<keyword evidence="4" id="KW-1185">Reference proteome</keyword>
<feature type="compositionally biased region" description="Basic and acidic residues" evidence="1">
    <location>
        <begin position="102"/>
        <end position="124"/>
    </location>
</feature>
<feature type="region of interest" description="Disordered" evidence="1">
    <location>
        <begin position="102"/>
        <end position="128"/>
    </location>
</feature>
<evidence type="ECO:0000256" key="1">
    <source>
        <dbReference type="SAM" id="MobiDB-lite"/>
    </source>
</evidence>
<evidence type="ECO:0000313" key="3">
    <source>
        <dbReference type="EMBL" id="MEB3347160.1"/>
    </source>
</evidence>
<keyword evidence="2" id="KW-0472">Membrane</keyword>
<gene>
    <name evidence="3" type="ORF">U6A24_16925</name>
</gene>
<evidence type="ECO:0000313" key="4">
    <source>
        <dbReference type="Proteomes" id="UP001327027"/>
    </source>
</evidence>
<feature type="region of interest" description="Disordered" evidence="1">
    <location>
        <begin position="150"/>
        <end position="189"/>
    </location>
</feature>
<proteinExistence type="predicted"/>
<accession>A0ABU5ZZB0</accession>
<dbReference type="RefSeq" id="WP_324181187.1">
    <property type="nucleotide sequence ID" value="NZ_BAABAW010000025.1"/>
</dbReference>
<sequence>MMNEKKNIDRLFQEKFKDFEVVPNEAVWEKIKARQNQKKKRVLLLPFWYRVAGVAALLTIIFTIGYFSRNAHPVQEIVLENKTSSDEEEILVPANDLHKPKAEEVTISSDKSKTIDPTSGDHKNQNQTNHINITKIPEIFDNIQNAVSSAIDDKPDSSTSETPKTTNQERGLANNSITTKDNANALSNQKKDEIEILNSNDSKIATQNNPETISPEEKQNFLQPLVKNNNDQQTSITQNDTPNKQNQKNIVEESTETNTQPQNTNKKSIFDAIDKEDAIAEEKAGKKWNISPTVAPVYYNSFGNGSPIDTQFADNDKSGQVNLSYGVQVAYTLNERLSIRSGVSKVDLSYSTQDVGFSPSGIVSQNLQSVDYNTNAEAILVSDLGSNQNEFVALDINRDAIQVQNEGLLNQRIGYIEVPLEMKYALVNRKLGVNMIGGVSTLFLQENEILVEAGDFESSIGKATNLNDVSFTGNIGIGVDYKLSNQFQVNLEPIFKYQFNGFSGNAENFRPYYFGVYTGVSFKF</sequence>
<evidence type="ECO:0000256" key="2">
    <source>
        <dbReference type="SAM" id="Phobius"/>
    </source>
</evidence>
<feature type="compositionally biased region" description="Polar residues" evidence="1">
    <location>
        <begin position="157"/>
        <end position="188"/>
    </location>
</feature>
<keyword evidence="2" id="KW-1133">Transmembrane helix</keyword>
<evidence type="ECO:0008006" key="5">
    <source>
        <dbReference type="Google" id="ProtNLM"/>
    </source>
</evidence>